<evidence type="ECO:0000256" key="1">
    <source>
        <dbReference type="SAM" id="MobiDB-lite"/>
    </source>
</evidence>
<feature type="compositionally biased region" description="Polar residues" evidence="1">
    <location>
        <begin position="17"/>
        <end position="27"/>
    </location>
</feature>
<dbReference type="AlphaFoldDB" id="A0A177CT04"/>
<keyword evidence="2" id="KW-1133">Transmembrane helix</keyword>
<name>A0A177CT04_9PLEO</name>
<dbReference type="InParanoid" id="A0A177CT04"/>
<organism evidence="3 4">
    <name type="scientific">Paraphaeosphaeria sporulosa</name>
    <dbReference type="NCBI Taxonomy" id="1460663"/>
    <lineage>
        <taxon>Eukaryota</taxon>
        <taxon>Fungi</taxon>
        <taxon>Dikarya</taxon>
        <taxon>Ascomycota</taxon>
        <taxon>Pezizomycotina</taxon>
        <taxon>Dothideomycetes</taxon>
        <taxon>Pleosporomycetidae</taxon>
        <taxon>Pleosporales</taxon>
        <taxon>Massarineae</taxon>
        <taxon>Didymosphaeriaceae</taxon>
        <taxon>Paraphaeosphaeria</taxon>
    </lineage>
</organism>
<proteinExistence type="predicted"/>
<feature type="region of interest" description="Disordered" evidence="1">
    <location>
        <begin position="1"/>
        <end position="27"/>
    </location>
</feature>
<evidence type="ECO:0000313" key="4">
    <source>
        <dbReference type="Proteomes" id="UP000077069"/>
    </source>
</evidence>
<keyword evidence="2" id="KW-0812">Transmembrane</keyword>
<dbReference type="Proteomes" id="UP000077069">
    <property type="component" value="Unassembled WGS sequence"/>
</dbReference>
<evidence type="ECO:0000256" key="2">
    <source>
        <dbReference type="SAM" id="Phobius"/>
    </source>
</evidence>
<keyword evidence="2" id="KW-0472">Membrane</keyword>
<accession>A0A177CT04</accession>
<dbReference type="GeneID" id="28766002"/>
<dbReference type="EMBL" id="KV441549">
    <property type="protein sequence ID" value="OAG09897.1"/>
    <property type="molecule type" value="Genomic_DNA"/>
</dbReference>
<protein>
    <submittedName>
        <fullName evidence="3">Uncharacterized protein</fullName>
    </submittedName>
</protein>
<gene>
    <name evidence="3" type="ORF">CC84DRAFT_1213272</name>
</gene>
<keyword evidence="4" id="KW-1185">Reference proteome</keyword>
<reference evidence="3 4" key="1">
    <citation type="submission" date="2016-05" db="EMBL/GenBank/DDBJ databases">
        <title>Comparative analysis of secretome profiles of manganese(II)-oxidizing ascomycete fungi.</title>
        <authorList>
            <consortium name="DOE Joint Genome Institute"/>
            <person name="Zeiner C.A."/>
            <person name="Purvine S.O."/>
            <person name="Zink E.M."/>
            <person name="Wu S."/>
            <person name="Pasa-Tolic L."/>
            <person name="Chaput D.L."/>
            <person name="Haridas S."/>
            <person name="Grigoriev I.V."/>
            <person name="Santelli C.M."/>
            <person name="Hansel C.M."/>
        </authorList>
    </citation>
    <scope>NUCLEOTIDE SEQUENCE [LARGE SCALE GENOMIC DNA]</scope>
    <source>
        <strain evidence="3 4">AP3s5-JAC2a</strain>
    </source>
</reference>
<sequence length="115" mass="12005">MASESTTTTGIALATTPLETASSHSAENTTASFTVHTTLVTSLVSPTETPLLSGNTATTSTYVAGPIVVSLDDIPPGWIPDVQRTDTIIFHNELIFTLGVLAMGVLAVWLWSLCG</sequence>
<dbReference type="RefSeq" id="XP_018040262.1">
    <property type="nucleotide sequence ID" value="XM_018182516.1"/>
</dbReference>
<feature type="transmembrane region" description="Helical" evidence="2">
    <location>
        <begin position="94"/>
        <end position="112"/>
    </location>
</feature>
<evidence type="ECO:0000313" key="3">
    <source>
        <dbReference type="EMBL" id="OAG09897.1"/>
    </source>
</evidence>
<feature type="compositionally biased region" description="Low complexity" evidence="1">
    <location>
        <begin position="1"/>
        <end position="16"/>
    </location>
</feature>
<dbReference type="OrthoDB" id="10451602at2759"/>